<dbReference type="SUPFAM" id="SSF49373">
    <property type="entry name" value="Invasin/intimin cell-adhesion fragments"/>
    <property type="match status" value="1"/>
</dbReference>
<dbReference type="AlphaFoldDB" id="A0A161SEM4"/>
<dbReference type="EMBL" id="LQRA01000052">
    <property type="protein sequence ID" value="KZE79325.1"/>
    <property type="molecule type" value="Genomic_DNA"/>
</dbReference>
<comment type="caution">
    <text evidence="1">The sequence shown here is derived from an EMBL/GenBank/DDBJ whole genome shotgun (WGS) entry which is preliminary data.</text>
</comment>
<evidence type="ECO:0000313" key="1">
    <source>
        <dbReference type="EMBL" id="KZE79325.1"/>
    </source>
</evidence>
<dbReference type="Gene3D" id="2.60.40.10">
    <property type="entry name" value="Immunoglobulins"/>
    <property type="match status" value="1"/>
</dbReference>
<organism evidence="1 2">
    <name type="scientific">Paenibacillus elgii</name>
    <dbReference type="NCBI Taxonomy" id="189691"/>
    <lineage>
        <taxon>Bacteria</taxon>
        <taxon>Bacillati</taxon>
        <taxon>Bacillota</taxon>
        <taxon>Bacilli</taxon>
        <taxon>Bacillales</taxon>
        <taxon>Paenibacillaceae</taxon>
        <taxon>Paenibacillus</taxon>
    </lineage>
</organism>
<dbReference type="InterPro" id="IPR008964">
    <property type="entry name" value="Invasin/intimin_cell_adhesion"/>
</dbReference>
<protein>
    <submittedName>
        <fullName evidence="1">Uncharacterized protein</fullName>
    </submittedName>
</protein>
<evidence type="ECO:0000313" key="2">
    <source>
        <dbReference type="Proteomes" id="UP000076563"/>
    </source>
</evidence>
<keyword evidence="2" id="KW-1185">Reference proteome</keyword>
<accession>A0A161SEM4</accession>
<name>A0A161SEM4_9BACL</name>
<dbReference type="Proteomes" id="UP000076563">
    <property type="component" value="Unassembled WGS sequence"/>
</dbReference>
<sequence length="145" mass="16087">MQRYYAHVNEHGKVYGLSMNPSIMVPLQVYDSNYMNTFYDEKTGQFIGIRITLSVDKTEIVADGTDTATVTASFKNWDGTPAEYTKDLVVSVDGVRAVIKKVKGAYTIKLSSTVEGIKMISIITSEDPHLMESQPIKVNFVAPSK</sequence>
<dbReference type="InterPro" id="IPR013783">
    <property type="entry name" value="Ig-like_fold"/>
</dbReference>
<proteinExistence type="predicted"/>
<reference evidence="2" key="1">
    <citation type="submission" date="2016-01" db="EMBL/GenBank/DDBJ databases">
        <title>Draft genome of Chromobacterium sp. F49.</title>
        <authorList>
            <person name="Hong K.W."/>
        </authorList>
    </citation>
    <scope>NUCLEOTIDE SEQUENCE [LARGE SCALE GENOMIC DNA]</scope>
    <source>
        <strain evidence="2">M63</strain>
    </source>
</reference>
<gene>
    <name evidence="1" type="ORF">AV654_17810</name>
</gene>
<dbReference type="RefSeq" id="WP_063182017.1">
    <property type="nucleotide sequence ID" value="NZ_LQRA01000052.1"/>
</dbReference>